<evidence type="ECO:0000313" key="1">
    <source>
        <dbReference type="EMBL" id="TDU32893.1"/>
    </source>
</evidence>
<accession>A0A4R7PF73</accession>
<name>A0A4R7PF73_9GAMM</name>
<reference evidence="1 2" key="1">
    <citation type="submission" date="2019-03" db="EMBL/GenBank/DDBJ databases">
        <title>Genomic Encyclopedia of Type Strains, Phase IV (KMG-IV): sequencing the most valuable type-strain genomes for metagenomic binning, comparative biology and taxonomic classification.</title>
        <authorList>
            <person name="Goeker M."/>
        </authorList>
    </citation>
    <scope>NUCLEOTIDE SEQUENCE [LARGE SCALE GENOMIC DNA]</scope>
    <source>
        <strain evidence="1 2">DSM 26377</strain>
    </source>
</reference>
<gene>
    <name evidence="1" type="ORF">DFR24_2303</name>
</gene>
<evidence type="ECO:0000313" key="2">
    <source>
        <dbReference type="Proteomes" id="UP000295341"/>
    </source>
</evidence>
<dbReference type="EMBL" id="SOBT01000008">
    <property type="protein sequence ID" value="TDU32893.1"/>
    <property type="molecule type" value="Genomic_DNA"/>
</dbReference>
<dbReference type="Proteomes" id="UP000295341">
    <property type="component" value="Unassembled WGS sequence"/>
</dbReference>
<dbReference type="RefSeq" id="WP_133881369.1">
    <property type="nucleotide sequence ID" value="NZ_MWIN01000036.1"/>
</dbReference>
<dbReference type="AlphaFoldDB" id="A0A4R7PF73"/>
<protein>
    <submittedName>
        <fullName evidence="1">Uncharacterized protein</fullName>
    </submittedName>
</protein>
<keyword evidence="2" id="KW-1185">Reference proteome</keyword>
<proteinExistence type="predicted"/>
<sequence length="108" mass="11857">MHTKHFVLTLDGGIREFTPEQAAMVAAGTNILPEFADRRVRYLQVTVDNESGNELKIQTAGAAIEFDHGGKMTQAGPPSAEEQISRFEHDAVVQWAIKDIPNAAPTFH</sequence>
<comment type="caution">
    <text evidence="1">The sequence shown here is derived from an EMBL/GenBank/DDBJ whole genome shotgun (WGS) entry which is preliminary data.</text>
</comment>
<dbReference type="OrthoDB" id="7063690at2"/>
<organism evidence="1 2">
    <name type="scientific">Panacagrimonas perspica</name>
    <dbReference type="NCBI Taxonomy" id="381431"/>
    <lineage>
        <taxon>Bacteria</taxon>
        <taxon>Pseudomonadati</taxon>
        <taxon>Pseudomonadota</taxon>
        <taxon>Gammaproteobacteria</taxon>
        <taxon>Nevskiales</taxon>
        <taxon>Nevskiaceae</taxon>
        <taxon>Panacagrimonas</taxon>
    </lineage>
</organism>